<evidence type="ECO:0000256" key="3">
    <source>
        <dbReference type="ARBA" id="ARBA00022840"/>
    </source>
</evidence>
<accession>A0A183EEH6</accession>
<dbReference type="Pfam" id="PF21960">
    <property type="entry name" value="RCF1-5-like_lid"/>
    <property type="match status" value="1"/>
</dbReference>
<dbReference type="SUPFAM" id="SSF48019">
    <property type="entry name" value="post-AAA+ oligomerization domain-like"/>
    <property type="match status" value="1"/>
</dbReference>
<evidence type="ECO:0000313" key="10">
    <source>
        <dbReference type="WBParaSite" id="GPUH_0001939201-mRNA-1"/>
    </source>
</evidence>
<keyword evidence="3" id="KW-0067">ATP-binding</keyword>
<dbReference type="WBParaSite" id="GPUH_0001939201-mRNA-1">
    <property type="protein sequence ID" value="GPUH_0001939201-mRNA-1"/>
    <property type="gene ID" value="GPUH_0001939201"/>
</dbReference>
<dbReference type="PANTHER" id="PTHR11669:SF1">
    <property type="entry name" value="REPLICATION FACTOR C SUBUNIT 3"/>
    <property type="match status" value="1"/>
</dbReference>
<evidence type="ECO:0000256" key="2">
    <source>
        <dbReference type="ARBA" id="ARBA00022741"/>
    </source>
</evidence>
<dbReference type="Gene3D" id="3.40.50.300">
    <property type="entry name" value="P-loop containing nucleotide triphosphate hydrolases"/>
    <property type="match status" value="2"/>
</dbReference>
<keyword evidence="1" id="KW-0235">DNA replication</keyword>
<dbReference type="GO" id="GO:0005634">
    <property type="term" value="C:nucleus"/>
    <property type="evidence" value="ECO:0007669"/>
    <property type="project" value="TreeGrafter"/>
</dbReference>
<comment type="subunit">
    <text evidence="5">Subunit of the RFC complex, an heteropentameric complex consisting of a large subunit RFC1 and four small subunits RFC2, RFC3, RFC4 and RFC5; the RFC complex interacts with PCNA. Forms an heterotetrameric complex with RFC2, RFC4 and RFC5; this complex has ATPase activity but is not stimulated by PCNA. The heterotetramer of subunits RFC2, RFC3, RFC4 and RFC5 interacts with RAD17. Interacts with CNTD1; this interaction facilitates crossover formation.</text>
</comment>
<dbReference type="FunFam" id="1.10.8.60:FF:000030">
    <property type="entry name" value="replication factor C subunit 3"/>
    <property type="match status" value="1"/>
</dbReference>
<dbReference type="Gene3D" id="1.10.8.60">
    <property type="match status" value="1"/>
</dbReference>
<evidence type="ECO:0000256" key="6">
    <source>
        <dbReference type="ARBA" id="ARBA00070184"/>
    </source>
</evidence>
<evidence type="ECO:0000256" key="4">
    <source>
        <dbReference type="ARBA" id="ARBA00058626"/>
    </source>
</evidence>
<dbReference type="InterPro" id="IPR047854">
    <property type="entry name" value="RFC_lid"/>
</dbReference>
<evidence type="ECO:0000256" key="1">
    <source>
        <dbReference type="ARBA" id="ARBA00022705"/>
    </source>
</evidence>
<protein>
    <recommendedName>
        <fullName evidence="6">Replication factor C subunit 3</fullName>
    </recommendedName>
    <alternativeName>
        <fullName evidence="8">Activator 1 38 kDa subunit</fullName>
    </alternativeName>
    <alternativeName>
        <fullName evidence="9">Activator 1 subunit 3</fullName>
    </alternativeName>
    <alternativeName>
        <fullName evidence="7">Replication factor C 38 kDa subunit</fullName>
    </alternativeName>
</protein>
<dbReference type="GO" id="GO:0006261">
    <property type="term" value="P:DNA-templated DNA replication"/>
    <property type="evidence" value="ECO:0007669"/>
    <property type="project" value="TreeGrafter"/>
</dbReference>
<dbReference type="Gene3D" id="1.20.272.10">
    <property type="match status" value="1"/>
</dbReference>
<dbReference type="CDD" id="cd18140">
    <property type="entry name" value="HLD_clamp_RFC"/>
    <property type="match status" value="1"/>
</dbReference>
<proteinExistence type="predicted"/>
<dbReference type="GO" id="GO:0005663">
    <property type="term" value="C:DNA replication factor C complex"/>
    <property type="evidence" value="ECO:0007669"/>
    <property type="project" value="TreeGrafter"/>
</dbReference>
<evidence type="ECO:0000256" key="7">
    <source>
        <dbReference type="ARBA" id="ARBA00076818"/>
    </source>
</evidence>
<sequence length="294" mass="33568">LVYGPSGAGKMTRIYCVLRELYGNGVEKLRLDTRIFEVPSGRKLEIQTFSSNYHIQLSPGIILLVFSPISVVVLMEADQLTRDAQNALRRTMEKYAQTCRLILCCESISKIIDPLRSRCMAVRVAAPSDNDVAKAIEEVCRQENVTVPEHVVQAVVQKANGNMRRAILAIEAAKVQHYPFKENQEIPVPEWEIYLRETAKMMVQQQNPEHLIKIRSRFYECIGHCIPPSIIFVKLLQELLNYCDDSIKAEVIAAAADFEHRLTRGSRAIFHLEAFAASFMEIYHRHQNENAMEH</sequence>
<dbReference type="SUPFAM" id="SSF52540">
    <property type="entry name" value="P-loop containing nucleoside triphosphate hydrolases"/>
    <property type="match status" value="1"/>
</dbReference>
<evidence type="ECO:0000256" key="8">
    <source>
        <dbReference type="ARBA" id="ARBA00079394"/>
    </source>
</evidence>
<dbReference type="PANTHER" id="PTHR11669">
    <property type="entry name" value="REPLICATION FACTOR C / DNA POLYMERASE III GAMMA-TAU SUBUNIT"/>
    <property type="match status" value="1"/>
</dbReference>
<dbReference type="Pfam" id="PF22534">
    <property type="entry name" value="RFC_C"/>
    <property type="match status" value="1"/>
</dbReference>
<dbReference type="InterPro" id="IPR027417">
    <property type="entry name" value="P-loop_NTPase"/>
</dbReference>
<dbReference type="AlphaFoldDB" id="A0A183EEH6"/>
<dbReference type="GO" id="GO:0006281">
    <property type="term" value="P:DNA repair"/>
    <property type="evidence" value="ECO:0007669"/>
    <property type="project" value="TreeGrafter"/>
</dbReference>
<dbReference type="FunFam" id="1.20.272.10:FF:000002">
    <property type="entry name" value="Replication factor C subunit 3"/>
    <property type="match status" value="1"/>
</dbReference>
<dbReference type="Pfam" id="PF13177">
    <property type="entry name" value="DNA_pol3_delta2"/>
    <property type="match status" value="1"/>
</dbReference>
<keyword evidence="2" id="KW-0547">Nucleotide-binding</keyword>
<organism evidence="10">
    <name type="scientific">Gongylonema pulchrum</name>
    <dbReference type="NCBI Taxonomy" id="637853"/>
    <lineage>
        <taxon>Eukaryota</taxon>
        <taxon>Metazoa</taxon>
        <taxon>Ecdysozoa</taxon>
        <taxon>Nematoda</taxon>
        <taxon>Chromadorea</taxon>
        <taxon>Rhabditida</taxon>
        <taxon>Spirurina</taxon>
        <taxon>Spiruromorpha</taxon>
        <taxon>Spiruroidea</taxon>
        <taxon>Gongylonematidae</taxon>
        <taxon>Gongylonema</taxon>
    </lineage>
</organism>
<dbReference type="InterPro" id="IPR008921">
    <property type="entry name" value="DNA_pol3_clamp-load_cplx_C"/>
</dbReference>
<dbReference type="InterPro" id="IPR050238">
    <property type="entry name" value="DNA_Rep/Repair_Clamp_Loader"/>
</dbReference>
<comment type="function">
    <text evidence="4">Subunit of the replication factor C (RFC) complex which acts during elongation of primed DNA templates by DNA polymerases delta and epsilon, and is necessary for ATP-dependent loading of proliferating cell nuclear antigen (PCNA) onto primed DNA.</text>
</comment>
<evidence type="ECO:0000256" key="5">
    <source>
        <dbReference type="ARBA" id="ARBA00062267"/>
    </source>
</evidence>
<dbReference type="GO" id="GO:0003677">
    <property type="term" value="F:DNA binding"/>
    <property type="evidence" value="ECO:0007669"/>
    <property type="project" value="InterPro"/>
</dbReference>
<name>A0A183EEH6_9BILA</name>
<reference evidence="10" key="1">
    <citation type="submission" date="2016-06" db="UniProtKB">
        <authorList>
            <consortium name="WormBaseParasite"/>
        </authorList>
    </citation>
    <scope>IDENTIFICATION</scope>
</reference>
<evidence type="ECO:0000256" key="9">
    <source>
        <dbReference type="ARBA" id="ARBA00080379"/>
    </source>
</evidence>
<dbReference type="GO" id="GO:0005524">
    <property type="term" value="F:ATP binding"/>
    <property type="evidence" value="ECO:0007669"/>
    <property type="project" value="UniProtKB-KW"/>
</dbReference>
<dbReference type="GO" id="GO:0003689">
    <property type="term" value="F:DNA clamp loader activity"/>
    <property type="evidence" value="ECO:0007669"/>
    <property type="project" value="TreeGrafter"/>
</dbReference>